<accession>A0A3R5V8U9</accession>
<dbReference type="InterPro" id="IPR012347">
    <property type="entry name" value="Ferritin-like"/>
</dbReference>
<feature type="chain" id="PRO_5018632365" description="Rubrerythrin diiron-binding domain-containing protein" evidence="1">
    <location>
        <begin position="28"/>
        <end position="189"/>
    </location>
</feature>
<feature type="domain" description="Rubrerythrin diiron-binding" evidence="2">
    <location>
        <begin position="65"/>
        <end position="185"/>
    </location>
</feature>
<keyword evidence="1" id="KW-0732">Signal</keyword>
<dbReference type="AlphaFoldDB" id="A0A3R5V8U9"/>
<dbReference type="CDD" id="cd01048">
    <property type="entry name" value="Ferritin_like_AB2"/>
    <property type="match status" value="1"/>
</dbReference>
<organism evidence="3 4">
    <name type="scientific">Clostridium manihotivorum</name>
    <dbReference type="NCBI Taxonomy" id="2320868"/>
    <lineage>
        <taxon>Bacteria</taxon>
        <taxon>Bacillati</taxon>
        <taxon>Bacillota</taxon>
        <taxon>Clostridia</taxon>
        <taxon>Eubacteriales</taxon>
        <taxon>Clostridiaceae</taxon>
        <taxon>Clostridium</taxon>
    </lineage>
</organism>
<dbReference type="RefSeq" id="WP_128213597.1">
    <property type="nucleotide sequence ID" value="NZ_CP025746.1"/>
</dbReference>
<feature type="signal peptide" evidence="1">
    <location>
        <begin position="1"/>
        <end position="27"/>
    </location>
</feature>
<evidence type="ECO:0000313" key="3">
    <source>
        <dbReference type="EMBL" id="QAA32863.1"/>
    </source>
</evidence>
<evidence type="ECO:0000259" key="2">
    <source>
        <dbReference type="Pfam" id="PF02915"/>
    </source>
</evidence>
<dbReference type="InterPro" id="IPR003251">
    <property type="entry name" value="Rr_diiron-bd_dom"/>
</dbReference>
<dbReference type="Gene3D" id="1.20.1260.10">
    <property type="match status" value="1"/>
</dbReference>
<keyword evidence="4" id="KW-1185">Reference proteome</keyword>
<dbReference type="OrthoDB" id="573482at2"/>
<proteinExistence type="predicted"/>
<dbReference type="InterPro" id="IPR019243">
    <property type="entry name" value="DUF2202"/>
</dbReference>
<evidence type="ECO:0000313" key="4">
    <source>
        <dbReference type="Proteomes" id="UP000286268"/>
    </source>
</evidence>
<name>A0A3R5V8U9_9CLOT</name>
<protein>
    <recommendedName>
        <fullName evidence="2">Rubrerythrin diiron-binding domain-containing protein</fullName>
    </recommendedName>
</protein>
<reference evidence="3 4" key="1">
    <citation type="submission" date="2018-01" db="EMBL/GenBank/DDBJ databases">
        <title>Genome Sequencing and Assembly of Anaerobacter polyendosporus strain CT4.</title>
        <authorList>
            <person name="Tachaapaikoon C."/>
            <person name="Sutheeworapong S."/>
            <person name="Jenjaroenpun P."/>
            <person name="Wongsurawat T."/>
            <person name="Nookeaw I."/>
            <person name="Cheawchanlertfa P."/>
            <person name="Kosugi A."/>
            <person name="Cheevadhanarak S."/>
            <person name="Ratanakhanokchai K."/>
        </authorList>
    </citation>
    <scope>NUCLEOTIDE SEQUENCE [LARGE SCALE GENOMIC DNA]</scope>
    <source>
        <strain evidence="3 4">CT4</strain>
    </source>
</reference>
<dbReference type="InterPro" id="IPR009078">
    <property type="entry name" value="Ferritin-like_SF"/>
</dbReference>
<evidence type="ECO:0000256" key="1">
    <source>
        <dbReference type="SAM" id="SignalP"/>
    </source>
</evidence>
<dbReference type="KEGG" id="cmah:C1I91_15100"/>
<dbReference type="Proteomes" id="UP000286268">
    <property type="component" value="Chromosome"/>
</dbReference>
<dbReference type="Pfam" id="PF02915">
    <property type="entry name" value="Rubrerythrin"/>
    <property type="match status" value="1"/>
</dbReference>
<dbReference type="GO" id="GO:0016491">
    <property type="term" value="F:oxidoreductase activity"/>
    <property type="evidence" value="ECO:0007669"/>
    <property type="project" value="InterPro"/>
</dbReference>
<gene>
    <name evidence="3" type="ORF">C1I91_15100</name>
</gene>
<sequence length="189" mass="21235">MKNKLVLLAITALFILSSFLSNINCSAAVMPTYSELLTSTLSSPSNSKLIGVEAAKTDTELTLGDMLTYAIQDEYLAKTKYSLVVEKFREQRPFINIISAEVTHINYLTPLFTKYNIVLPADTSKEYIEEPSTIKESLEAGVQGEIENIAMYERFLKQDIPSDIKTVFTTLKNASQNHLNAFQRALTFY</sequence>
<dbReference type="GO" id="GO:0046872">
    <property type="term" value="F:metal ion binding"/>
    <property type="evidence" value="ECO:0007669"/>
    <property type="project" value="InterPro"/>
</dbReference>
<dbReference type="EMBL" id="CP025746">
    <property type="protein sequence ID" value="QAA32863.1"/>
    <property type="molecule type" value="Genomic_DNA"/>
</dbReference>
<dbReference type="SUPFAM" id="SSF47240">
    <property type="entry name" value="Ferritin-like"/>
    <property type="match status" value="1"/>
</dbReference>